<evidence type="ECO:0000313" key="1">
    <source>
        <dbReference type="EMBL" id="GMA41873.1"/>
    </source>
</evidence>
<evidence type="ECO:0000313" key="2">
    <source>
        <dbReference type="Proteomes" id="UP001157126"/>
    </source>
</evidence>
<proteinExistence type="predicted"/>
<gene>
    <name evidence="1" type="ORF">GCM10025883_39180</name>
</gene>
<protein>
    <submittedName>
        <fullName evidence="1">Uncharacterized protein</fullName>
    </submittedName>
</protein>
<organism evidence="1 2">
    <name type="scientific">Mobilicoccus caccae</name>
    <dbReference type="NCBI Taxonomy" id="1859295"/>
    <lineage>
        <taxon>Bacteria</taxon>
        <taxon>Bacillati</taxon>
        <taxon>Actinomycetota</taxon>
        <taxon>Actinomycetes</taxon>
        <taxon>Micrococcales</taxon>
        <taxon>Dermatophilaceae</taxon>
        <taxon>Mobilicoccus</taxon>
    </lineage>
</organism>
<name>A0ABQ6IV96_9MICO</name>
<comment type="caution">
    <text evidence="1">The sequence shown here is derived from an EMBL/GenBank/DDBJ whole genome shotgun (WGS) entry which is preliminary data.</text>
</comment>
<sequence>MSAPSWRDEWAVDRRCRDSNVLARAQAFDTVAEEVNEPELQMVTGQDGALRGREIVARGLGP</sequence>
<keyword evidence="2" id="KW-1185">Reference proteome</keyword>
<accession>A0ABQ6IV96</accession>
<dbReference type="EMBL" id="BSUO01000001">
    <property type="protein sequence ID" value="GMA41873.1"/>
    <property type="molecule type" value="Genomic_DNA"/>
</dbReference>
<dbReference type="Proteomes" id="UP001157126">
    <property type="component" value="Unassembled WGS sequence"/>
</dbReference>
<reference evidence="2" key="1">
    <citation type="journal article" date="2019" name="Int. J. Syst. Evol. Microbiol.">
        <title>The Global Catalogue of Microorganisms (GCM) 10K type strain sequencing project: providing services to taxonomists for standard genome sequencing and annotation.</title>
        <authorList>
            <consortium name="The Broad Institute Genomics Platform"/>
            <consortium name="The Broad Institute Genome Sequencing Center for Infectious Disease"/>
            <person name="Wu L."/>
            <person name="Ma J."/>
        </authorList>
    </citation>
    <scope>NUCLEOTIDE SEQUENCE [LARGE SCALE GENOMIC DNA]</scope>
    <source>
        <strain evidence="2">NBRC 113072</strain>
    </source>
</reference>